<evidence type="ECO:0000313" key="2">
    <source>
        <dbReference type="Proteomes" id="UP000281594"/>
    </source>
</evidence>
<proteinExistence type="predicted"/>
<sequence>MLGKPDDSGVEAAMAILREAVQAANLLLQQLSNYVEASTMPGHGS</sequence>
<reference evidence="1 2" key="1">
    <citation type="journal article" date="2018" name="J. Biol. Chem.">
        <title>Discovery of the actinoplanic acid pathway in Streptomyces rapamycinicus reveals a genetically conserved synergism with rapamycin.</title>
        <authorList>
            <person name="Mrak P."/>
            <person name="Krastel P."/>
            <person name="Pivk Lukancic P."/>
            <person name="Tao J."/>
            <person name="Pistorius D."/>
            <person name="Moore C.M."/>
        </authorList>
    </citation>
    <scope>NUCLEOTIDE SEQUENCE [LARGE SCALE GENOMIC DNA]</scope>
    <source>
        <strain evidence="1 2">NRRL 5491</strain>
    </source>
</reference>
<comment type="caution">
    <text evidence="1">The sequence shown here is derived from an EMBL/GenBank/DDBJ whole genome shotgun (WGS) entry which is preliminary data.</text>
</comment>
<evidence type="ECO:0000313" key="1">
    <source>
        <dbReference type="EMBL" id="RLV78495.1"/>
    </source>
</evidence>
<dbReference type="STRING" id="1343740.M271_34685"/>
<protein>
    <submittedName>
        <fullName evidence="1">Uncharacterized protein</fullName>
    </submittedName>
</protein>
<organism evidence="1 2">
    <name type="scientific">Streptomyces rapamycinicus (strain ATCC 29253 / DSM 41530 / NRRL 5491 / AYB-994)</name>
    <name type="common">Streptomyces hygroscopicus (strain ATCC 29253)</name>
    <dbReference type="NCBI Taxonomy" id="1343740"/>
    <lineage>
        <taxon>Bacteria</taxon>
        <taxon>Bacillati</taxon>
        <taxon>Actinomycetota</taxon>
        <taxon>Actinomycetes</taxon>
        <taxon>Kitasatosporales</taxon>
        <taxon>Streptomycetaceae</taxon>
        <taxon>Streptomyces</taxon>
        <taxon>Streptomyces violaceusniger group</taxon>
    </lineage>
</organism>
<accession>A0A3L8RFH3</accession>
<name>A0A3L8RFH3_STRRN</name>
<dbReference type="Proteomes" id="UP000281594">
    <property type="component" value="Unassembled WGS sequence"/>
</dbReference>
<dbReference type="AlphaFoldDB" id="A0A3L8RFH3"/>
<gene>
    <name evidence="1" type="ORF">D3C57_108960</name>
</gene>
<dbReference type="EMBL" id="QYCY01000001">
    <property type="protein sequence ID" value="RLV78495.1"/>
    <property type="molecule type" value="Genomic_DNA"/>
</dbReference>